<accession>A0A9P1DVZ0</accession>
<comment type="caution">
    <text evidence="1">The sequence shown here is derived from an EMBL/GenBank/DDBJ whole genome shotgun (WGS) entry which is preliminary data.</text>
</comment>
<dbReference type="EMBL" id="CAMXCT020006595">
    <property type="protein sequence ID" value="CAL1170025.1"/>
    <property type="molecule type" value="Genomic_DNA"/>
</dbReference>
<dbReference type="AlphaFoldDB" id="A0A9P1DVZ0"/>
<dbReference type="EMBL" id="CAMXCT030006595">
    <property type="protein sequence ID" value="CAL4803962.1"/>
    <property type="molecule type" value="Genomic_DNA"/>
</dbReference>
<name>A0A9P1DVZ0_9DINO</name>
<reference evidence="2" key="2">
    <citation type="submission" date="2024-04" db="EMBL/GenBank/DDBJ databases">
        <authorList>
            <person name="Chen Y."/>
            <person name="Shah S."/>
            <person name="Dougan E. K."/>
            <person name="Thang M."/>
            <person name="Chan C."/>
        </authorList>
    </citation>
    <scope>NUCLEOTIDE SEQUENCE [LARGE SCALE GENOMIC DNA]</scope>
</reference>
<organism evidence="1">
    <name type="scientific">Cladocopium goreaui</name>
    <dbReference type="NCBI Taxonomy" id="2562237"/>
    <lineage>
        <taxon>Eukaryota</taxon>
        <taxon>Sar</taxon>
        <taxon>Alveolata</taxon>
        <taxon>Dinophyceae</taxon>
        <taxon>Suessiales</taxon>
        <taxon>Symbiodiniaceae</taxon>
        <taxon>Cladocopium</taxon>
    </lineage>
</organism>
<gene>
    <name evidence="1" type="ORF">C1SCF055_LOCUS41367</name>
</gene>
<keyword evidence="3" id="KW-1185">Reference proteome</keyword>
<proteinExistence type="predicted"/>
<evidence type="ECO:0000313" key="3">
    <source>
        <dbReference type="Proteomes" id="UP001152797"/>
    </source>
</evidence>
<protein>
    <submittedName>
        <fullName evidence="1">Uncharacterized protein</fullName>
    </submittedName>
</protein>
<evidence type="ECO:0000313" key="1">
    <source>
        <dbReference type="EMBL" id="CAI4016650.1"/>
    </source>
</evidence>
<dbReference type="Proteomes" id="UP001152797">
    <property type="component" value="Unassembled WGS sequence"/>
</dbReference>
<reference evidence="1" key="1">
    <citation type="submission" date="2022-10" db="EMBL/GenBank/DDBJ databases">
        <authorList>
            <person name="Chen Y."/>
            <person name="Dougan E. K."/>
            <person name="Chan C."/>
            <person name="Rhodes N."/>
            <person name="Thang M."/>
        </authorList>
    </citation>
    <scope>NUCLEOTIDE SEQUENCE</scope>
</reference>
<evidence type="ECO:0000313" key="2">
    <source>
        <dbReference type="EMBL" id="CAL1170025.1"/>
    </source>
</evidence>
<dbReference type="EMBL" id="CAMXCT010006595">
    <property type="protein sequence ID" value="CAI4016650.1"/>
    <property type="molecule type" value="Genomic_DNA"/>
</dbReference>
<sequence>MAPPRASIGRWNPNAWTTSTCSPSSSMDFARRKVRTVSWPTGAFRTTLVASWHCNDLLGATWIHLR</sequence>